<keyword evidence="3" id="KW-1185">Reference proteome</keyword>
<dbReference type="InParanoid" id="A0A3N4KLE8"/>
<sequence length="199" mass="22510">MEHKERVYNSSCCRTTFFPYFYSLERTPPLAVLLLGMLSLRIPVQSTVVHPISQSGAPASCWRPEFFSAWHPNHPKSRYSIPTSIQSTHSIHIIPYVLVKFTPLPGTLPIMTKDGTISFPIQLIHTYPTYPHSDIHFSIPSIQHPQKHTQLEEGVHQPASSSTSQQTVRPHPRPSALASDCAGRVSRSVRQYSVQYLLR</sequence>
<protein>
    <submittedName>
        <fullName evidence="2">Uncharacterized protein</fullName>
    </submittedName>
</protein>
<evidence type="ECO:0000313" key="2">
    <source>
        <dbReference type="EMBL" id="RPB11394.1"/>
    </source>
</evidence>
<name>A0A3N4KLE8_9PEZI</name>
<gene>
    <name evidence="2" type="ORF">P167DRAFT_223006</name>
</gene>
<organism evidence="2 3">
    <name type="scientific">Morchella conica CCBAS932</name>
    <dbReference type="NCBI Taxonomy" id="1392247"/>
    <lineage>
        <taxon>Eukaryota</taxon>
        <taxon>Fungi</taxon>
        <taxon>Dikarya</taxon>
        <taxon>Ascomycota</taxon>
        <taxon>Pezizomycotina</taxon>
        <taxon>Pezizomycetes</taxon>
        <taxon>Pezizales</taxon>
        <taxon>Morchellaceae</taxon>
        <taxon>Morchella</taxon>
    </lineage>
</organism>
<proteinExistence type="predicted"/>
<feature type="region of interest" description="Disordered" evidence="1">
    <location>
        <begin position="146"/>
        <end position="181"/>
    </location>
</feature>
<evidence type="ECO:0000256" key="1">
    <source>
        <dbReference type="SAM" id="MobiDB-lite"/>
    </source>
</evidence>
<dbReference type="EMBL" id="ML119136">
    <property type="protein sequence ID" value="RPB11394.1"/>
    <property type="molecule type" value="Genomic_DNA"/>
</dbReference>
<feature type="compositionally biased region" description="Polar residues" evidence="1">
    <location>
        <begin position="158"/>
        <end position="168"/>
    </location>
</feature>
<reference evidence="2 3" key="1">
    <citation type="journal article" date="2018" name="Nat. Ecol. Evol.">
        <title>Pezizomycetes genomes reveal the molecular basis of ectomycorrhizal truffle lifestyle.</title>
        <authorList>
            <person name="Murat C."/>
            <person name="Payen T."/>
            <person name="Noel B."/>
            <person name="Kuo A."/>
            <person name="Morin E."/>
            <person name="Chen J."/>
            <person name="Kohler A."/>
            <person name="Krizsan K."/>
            <person name="Balestrini R."/>
            <person name="Da Silva C."/>
            <person name="Montanini B."/>
            <person name="Hainaut M."/>
            <person name="Levati E."/>
            <person name="Barry K.W."/>
            <person name="Belfiori B."/>
            <person name="Cichocki N."/>
            <person name="Clum A."/>
            <person name="Dockter R.B."/>
            <person name="Fauchery L."/>
            <person name="Guy J."/>
            <person name="Iotti M."/>
            <person name="Le Tacon F."/>
            <person name="Lindquist E.A."/>
            <person name="Lipzen A."/>
            <person name="Malagnac F."/>
            <person name="Mello A."/>
            <person name="Molinier V."/>
            <person name="Miyauchi S."/>
            <person name="Poulain J."/>
            <person name="Riccioni C."/>
            <person name="Rubini A."/>
            <person name="Sitrit Y."/>
            <person name="Splivallo R."/>
            <person name="Traeger S."/>
            <person name="Wang M."/>
            <person name="Zifcakova L."/>
            <person name="Wipf D."/>
            <person name="Zambonelli A."/>
            <person name="Paolocci F."/>
            <person name="Nowrousian M."/>
            <person name="Ottonello S."/>
            <person name="Baldrian P."/>
            <person name="Spatafora J.W."/>
            <person name="Henrissat B."/>
            <person name="Nagy L.G."/>
            <person name="Aury J.M."/>
            <person name="Wincker P."/>
            <person name="Grigoriev I.V."/>
            <person name="Bonfante P."/>
            <person name="Martin F.M."/>
        </authorList>
    </citation>
    <scope>NUCLEOTIDE SEQUENCE [LARGE SCALE GENOMIC DNA]</scope>
    <source>
        <strain evidence="2 3">CCBAS932</strain>
    </source>
</reference>
<dbReference type="Proteomes" id="UP000277580">
    <property type="component" value="Unassembled WGS sequence"/>
</dbReference>
<dbReference type="AlphaFoldDB" id="A0A3N4KLE8"/>
<evidence type="ECO:0000313" key="3">
    <source>
        <dbReference type="Proteomes" id="UP000277580"/>
    </source>
</evidence>
<accession>A0A3N4KLE8</accession>